<evidence type="ECO:0000259" key="2">
    <source>
        <dbReference type="Pfam" id="PF00501"/>
    </source>
</evidence>
<dbReference type="PANTHER" id="PTHR44394:SF1">
    <property type="entry name" value="BETA-ALANINE-ACTIVATING ENZYME"/>
    <property type="match status" value="1"/>
</dbReference>
<accession>A0A7R8VDQ1</accession>
<dbReference type="Pfam" id="PF13570">
    <property type="entry name" value="Beta-prop_ACSF4"/>
    <property type="match status" value="1"/>
</dbReference>
<dbReference type="Gene3D" id="3.30.300.30">
    <property type="match status" value="1"/>
</dbReference>
<dbReference type="EMBL" id="OA565054">
    <property type="protein sequence ID" value="CAD7196210.1"/>
    <property type="molecule type" value="Genomic_DNA"/>
</dbReference>
<evidence type="ECO:0000313" key="4">
    <source>
        <dbReference type="EMBL" id="CAD7196210.1"/>
    </source>
</evidence>
<feature type="domain" description="AMP-dependent synthetase/ligase" evidence="2">
    <location>
        <begin position="62"/>
        <end position="421"/>
    </location>
</feature>
<dbReference type="GO" id="GO:0043041">
    <property type="term" value="P:amino acid activation for nonribosomal peptide biosynthetic process"/>
    <property type="evidence" value="ECO:0007669"/>
    <property type="project" value="TreeGrafter"/>
</dbReference>
<dbReference type="Gene3D" id="2.130.10.10">
    <property type="entry name" value="YVTN repeat-like/Quinoprotein amine dehydrogenase"/>
    <property type="match status" value="1"/>
</dbReference>
<name>A0A7R8VDQ1_TIMDO</name>
<dbReference type="SUPFAM" id="SSF50998">
    <property type="entry name" value="Quinoprotein alcohol dehydrogenase-like"/>
    <property type="match status" value="1"/>
</dbReference>
<feature type="transmembrane region" description="Helical" evidence="1">
    <location>
        <begin position="106"/>
        <end position="125"/>
    </location>
</feature>
<keyword evidence="1" id="KW-0472">Membrane</keyword>
<dbReference type="Gene3D" id="3.40.50.12780">
    <property type="entry name" value="N-terminal domain of ligase-like"/>
    <property type="match status" value="1"/>
</dbReference>
<dbReference type="PROSITE" id="PS51257">
    <property type="entry name" value="PROKAR_LIPOPROTEIN"/>
    <property type="match status" value="1"/>
</dbReference>
<dbReference type="SMART" id="SM00564">
    <property type="entry name" value="PQQ"/>
    <property type="match status" value="3"/>
</dbReference>
<feature type="transmembrane region" description="Helical" evidence="1">
    <location>
        <begin position="16"/>
        <end position="36"/>
    </location>
</feature>
<reference evidence="4" key="1">
    <citation type="submission" date="2020-11" db="EMBL/GenBank/DDBJ databases">
        <authorList>
            <person name="Tran Van P."/>
        </authorList>
    </citation>
    <scope>NUCLEOTIDE SEQUENCE</scope>
</reference>
<dbReference type="Pfam" id="PF00501">
    <property type="entry name" value="AMP-binding"/>
    <property type="match status" value="1"/>
</dbReference>
<dbReference type="AlphaFoldDB" id="A0A7R8VDQ1"/>
<evidence type="ECO:0000259" key="3">
    <source>
        <dbReference type="Pfam" id="PF13570"/>
    </source>
</evidence>
<dbReference type="InterPro" id="IPR052091">
    <property type="entry name" value="Beta-ala_Activ/Resist"/>
</dbReference>
<gene>
    <name evidence="4" type="ORF">TDIB3V08_LOCUS2563</name>
</gene>
<dbReference type="PANTHER" id="PTHR44394">
    <property type="entry name" value="BETA-ALANINE-ACTIVATING ENZYME"/>
    <property type="match status" value="1"/>
</dbReference>
<evidence type="ECO:0000256" key="1">
    <source>
        <dbReference type="SAM" id="Phobius"/>
    </source>
</evidence>
<dbReference type="InterPro" id="IPR011047">
    <property type="entry name" value="Quinoprotein_ADH-like_sf"/>
</dbReference>
<dbReference type="InterPro" id="IPR018391">
    <property type="entry name" value="PQQ_b-propeller_rpt"/>
</dbReference>
<keyword evidence="1" id="KW-1133">Transmembrane helix</keyword>
<evidence type="ECO:0008006" key="5">
    <source>
        <dbReference type="Google" id="ProtNLM"/>
    </source>
</evidence>
<protein>
    <recommendedName>
        <fullName evidence="5">Carrier domain-containing protein</fullName>
    </recommendedName>
</protein>
<dbReference type="InterPro" id="IPR015943">
    <property type="entry name" value="WD40/YVTN_repeat-like_dom_sf"/>
</dbReference>
<keyword evidence="1" id="KW-0812">Transmembrane</keyword>
<dbReference type="InterPro" id="IPR000873">
    <property type="entry name" value="AMP-dep_synth/lig_dom"/>
</dbReference>
<dbReference type="SUPFAM" id="SSF56801">
    <property type="entry name" value="Acetyl-CoA synthetase-like"/>
    <property type="match status" value="1"/>
</dbReference>
<proteinExistence type="predicted"/>
<dbReference type="SUPFAM" id="SSF47336">
    <property type="entry name" value="ACP-like"/>
    <property type="match status" value="1"/>
</dbReference>
<sequence>MLVKNCLFILNVELSIQLYLFTLIYSCKLVILRVLITNIKMSLYDLFYNSATNYLQNNAIISYYTGTHIFTVKYFEVIVESHKVSKYLEESCVDGNYVAVFLKKTYLFPSIILGIMHLNKAFIYLDLTINKENILNDLKPLGVHWFLVENTDSNTPVFLLEHGVLRKRFTVHMMKIELWEIIITSVNEDKWKNHTSIEMAYAIKTSGTTGASKLIQVSHRCIVPNIQDLRGRLNLQPNDVIFQAAPLTFDPSIVNIFLALSSGAALLVVSNEVKLSHTRLSESLFPCMAPPYLGVTVMQVTPSFLSRWPIETLQNIMFGPKSTLRALILGGEPPPHWDILVEWKGGNVDCKLYNIYGITEVSCWASLHEIDLCHDKYFVDKYRLESVNPIPLGTALSGTLLSVRDTLGVEVHEGEGEMFIGSMDRVCLINEELMVNLELPLYRATGDIVKVDSQSGQLFYVGRKDRMVKRHGHRVSLYLVEQVANKYPGLGQCHCVWDSESGTLGLLLGSKGKCLEPAIRQYLVKSLPPAAIPDIITRIPVWPLTNNGKIDHQKLKQIMLCKVRDTEEPLVKVDAVDTFHKLCSKYLGLSTLQQQDTFVQHGGTSFIALQLLAELEKITDQAVSPELIPKLLGGSSLRECCECLVSTSHSLNYAHQENSSGHRENPKLDIRWKFDLRKCVDSSPAIAQYTSGRGVTVVGSHSHKLVSLDNETGKLVNLTELPDRIESSVCIIPSGHAGIVGCYNGSVYCVHLSSGDVFWEFPTRGMVKSSPTLCREGSAVVVGSYDQSLYCLSVQDGTMLWSVKPGEGSIFSSPCASSFTHMVFVGTLDGTCAALSELDGSIVWTSRLETPVFSSPALLSADTQVLFVEMWNMNIAGNIFSSPCVVSATVDNGLKEMILLGCHNKSIYCLHEDGDKIAIKWTKELDSPIFSTSCTSSFINCVNVEDKQENPSSIISKKASVYAVVATTEGTVSLLDLHLGLTNTEEEDPVS</sequence>
<dbReference type="InterPro" id="IPR036736">
    <property type="entry name" value="ACP-like_sf"/>
</dbReference>
<dbReference type="InterPro" id="IPR042099">
    <property type="entry name" value="ANL_N_sf"/>
</dbReference>
<organism evidence="4">
    <name type="scientific">Timema douglasi</name>
    <name type="common">Walking stick</name>
    <dbReference type="NCBI Taxonomy" id="61478"/>
    <lineage>
        <taxon>Eukaryota</taxon>
        <taxon>Metazoa</taxon>
        <taxon>Ecdysozoa</taxon>
        <taxon>Arthropoda</taxon>
        <taxon>Hexapoda</taxon>
        <taxon>Insecta</taxon>
        <taxon>Pterygota</taxon>
        <taxon>Neoptera</taxon>
        <taxon>Polyneoptera</taxon>
        <taxon>Phasmatodea</taxon>
        <taxon>Timematodea</taxon>
        <taxon>Timematoidea</taxon>
        <taxon>Timematidae</taxon>
        <taxon>Timema</taxon>
    </lineage>
</organism>
<feature type="domain" description="Pyrrolo-quinoline quinone repeat" evidence="3">
    <location>
        <begin position="676"/>
        <end position="980"/>
    </location>
</feature>
<dbReference type="InterPro" id="IPR045851">
    <property type="entry name" value="AMP-bd_C_sf"/>
</dbReference>
<dbReference type="InterPro" id="IPR002372">
    <property type="entry name" value="PQQ_rpt_dom"/>
</dbReference>